<feature type="compositionally biased region" description="Low complexity" evidence="1">
    <location>
        <begin position="177"/>
        <end position="192"/>
    </location>
</feature>
<evidence type="ECO:0000313" key="3">
    <source>
        <dbReference type="Proteomes" id="UP000780801"/>
    </source>
</evidence>
<dbReference type="EMBL" id="JAABOA010003524">
    <property type="protein sequence ID" value="KAF9578564.1"/>
    <property type="molecule type" value="Genomic_DNA"/>
</dbReference>
<keyword evidence="3" id="KW-1185">Reference proteome</keyword>
<protein>
    <submittedName>
        <fullName evidence="2">Uncharacterized protein</fullName>
    </submittedName>
</protein>
<feature type="region of interest" description="Disordered" evidence="1">
    <location>
        <begin position="49"/>
        <end position="260"/>
    </location>
</feature>
<evidence type="ECO:0000256" key="1">
    <source>
        <dbReference type="SAM" id="MobiDB-lite"/>
    </source>
</evidence>
<sequence length="260" mass="29925">VGGLPVSELNQLEVEFLTLNNFSLAISIEELQTYGDQLMKHWTLEEAANKEHDDDCQAPSIPPTITPPPSGSNVRQEHHLDSKQTGGQTQGHSERPVDRHDASRQPYRQDARRDPRQGQDHPIDHRQGPPHHSQQQQRQEYRPSHGSEPRQDYRRDPRQQEHVRDHRSEHHQHYQHSQHPSHPSQGQQQQYYKNGGSHHNPQQQHSNYGHSHRQGNGYNDSDVDRNYGPEKGRYHASQNAPITPTEMTTTSRLSAPSPIH</sequence>
<feature type="compositionally biased region" description="Basic and acidic residues" evidence="1">
    <location>
        <begin position="139"/>
        <end position="172"/>
    </location>
</feature>
<feature type="non-terminal residue" evidence="2">
    <location>
        <position position="1"/>
    </location>
</feature>
<organism evidence="2 3">
    <name type="scientific">Lunasporangiospora selenospora</name>
    <dbReference type="NCBI Taxonomy" id="979761"/>
    <lineage>
        <taxon>Eukaryota</taxon>
        <taxon>Fungi</taxon>
        <taxon>Fungi incertae sedis</taxon>
        <taxon>Mucoromycota</taxon>
        <taxon>Mortierellomycotina</taxon>
        <taxon>Mortierellomycetes</taxon>
        <taxon>Mortierellales</taxon>
        <taxon>Mortierellaceae</taxon>
        <taxon>Lunasporangiospora</taxon>
    </lineage>
</organism>
<gene>
    <name evidence="2" type="ORF">BGW38_005571</name>
</gene>
<feature type="compositionally biased region" description="Basic and acidic residues" evidence="1">
    <location>
        <begin position="92"/>
        <end position="127"/>
    </location>
</feature>
<dbReference type="AlphaFoldDB" id="A0A9P6FNL2"/>
<feature type="compositionally biased region" description="Polar residues" evidence="1">
    <location>
        <begin position="197"/>
        <end position="219"/>
    </location>
</feature>
<reference evidence="2" key="1">
    <citation type="journal article" date="2020" name="Fungal Divers.">
        <title>Resolving the Mortierellaceae phylogeny through synthesis of multi-gene phylogenetics and phylogenomics.</title>
        <authorList>
            <person name="Vandepol N."/>
            <person name="Liber J."/>
            <person name="Desiro A."/>
            <person name="Na H."/>
            <person name="Kennedy M."/>
            <person name="Barry K."/>
            <person name="Grigoriev I.V."/>
            <person name="Miller A.N."/>
            <person name="O'Donnell K."/>
            <person name="Stajich J.E."/>
            <person name="Bonito G."/>
        </authorList>
    </citation>
    <scope>NUCLEOTIDE SEQUENCE</scope>
    <source>
        <strain evidence="2">KOD1015</strain>
    </source>
</reference>
<feature type="compositionally biased region" description="Basic and acidic residues" evidence="1">
    <location>
        <begin position="222"/>
        <end position="233"/>
    </location>
</feature>
<accession>A0A9P6FNL2</accession>
<dbReference type="OrthoDB" id="1060854at2759"/>
<comment type="caution">
    <text evidence="2">The sequence shown here is derived from an EMBL/GenBank/DDBJ whole genome shotgun (WGS) entry which is preliminary data.</text>
</comment>
<name>A0A9P6FNL2_9FUNG</name>
<dbReference type="Gene3D" id="1.10.472.10">
    <property type="entry name" value="Cyclin-like"/>
    <property type="match status" value="1"/>
</dbReference>
<evidence type="ECO:0000313" key="2">
    <source>
        <dbReference type="EMBL" id="KAF9578564.1"/>
    </source>
</evidence>
<proteinExistence type="predicted"/>
<dbReference type="Proteomes" id="UP000780801">
    <property type="component" value="Unassembled WGS sequence"/>
</dbReference>
<feature type="compositionally biased region" description="Polar residues" evidence="1">
    <location>
        <begin position="236"/>
        <end position="254"/>
    </location>
</feature>
<feature type="compositionally biased region" description="Pro residues" evidence="1">
    <location>
        <begin position="60"/>
        <end position="70"/>
    </location>
</feature>